<evidence type="ECO:0000313" key="2">
    <source>
        <dbReference type="EMBL" id="GHE18202.1"/>
    </source>
</evidence>
<gene>
    <name evidence="2" type="ORF">GCM10011376_28120</name>
</gene>
<dbReference type="InterPro" id="IPR011009">
    <property type="entry name" value="Kinase-like_dom_sf"/>
</dbReference>
<protein>
    <recommendedName>
        <fullName evidence="1">Aminoglycoside phosphotransferase domain-containing protein</fullName>
    </recommendedName>
</protein>
<dbReference type="InterPro" id="IPR002575">
    <property type="entry name" value="Aminoglycoside_PTrfase"/>
</dbReference>
<reference evidence="3" key="1">
    <citation type="journal article" date="2019" name="Int. J. Syst. Evol. Microbiol.">
        <title>The Global Catalogue of Microorganisms (GCM) 10K type strain sequencing project: providing services to taxonomists for standard genome sequencing and annotation.</title>
        <authorList>
            <consortium name="The Broad Institute Genomics Platform"/>
            <consortium name="The Broad Institute Genome Sequencing Center for Infectious Disease"/>
            <person name="Wu L."/>
            <person name="Ma J."/>
        </authorList>
    </citation>
    <scope>NUCLEOTIDE SEQUENCE [LARGE SCALE GENOMIC DNA]</scope>
    <source>
        <strain evidence="3">CGMCC 1.12791</strain>
    </source>
</reference>
<proteinExistence type="predicted"/>
<evidence type="ECO:0000313" key="3">
    <source>
        <dbReference type="Proteomes" id="UP000597341"/>
    </source>
</evidence>
<dbReference type="SUPFAM" id="SSF56112">
    <property type="entry name" value="Protein kinase-like (PK-like)"/>
    <property type="match status" value="1"/>
</dbReference>
<sequence length="343" mass="37959">MTGRVQLDAALAAFGFHAGEVQHIEPLPRGIKNLNFRVRVGDAEWVLKRHPAAARARLSDSHRFEVRLAESGFPVAPLRRAASGATVVETREGVFDLHSWVSGRQFSIADRGAMHAEHPDLASRLGSVMGDLHREGQQALDGVPGLVPATALPTTPYPAIATVRRGLFQRLQASAKLLRRRRTPLDAWFEQILPDIVHRAESCTLPQVAARVDPADAILAHNDVNWENLVFGPSLEVLAVLDFDNARTLPRALEIGAAAVVLIGTDAARFERFMESYARTARTRPDPRAVRLGMELKCVRSILWSIDAHARGRVADGTMLETWCRHLEADLRVLTAMRADDRW</sequence>
<feature type="domain" description="Aminoglycoside phosphotransferase" evidence="1">
    <location>
        <begin position="23"/>
        <end position="289"/>
    </location>
</feature>
<dbReference type="Pfam" id="PF01636">
    <property type="entry name" value="APH"/>
    <property type="match status" value="1"/>
</dbReference>
<evidence type="ECO:0000259" key="1">
    <source>
        <dbReference type="Pfam" id="PF01636"/>
    </source>
</evidence>
<organism evidence="2 3">
    <name type="scientific">Nocardioides flavus</name>
    <name type="common">ex Wang et al. 2016</name>
    <dbReference type="NCBI Taxonomy" id="2058780"/>
    <lineage>
        <taxon>Bacteria</taxon>
        <taxon>Bacillati</taxon>
        <taxon>Actinomycetota</taxon>
        <taxon>Actinomycetes</taxon>
        <taxon>Propionibacteriales</taxon>
        <taxon>Nocardioidaceae</taxon>
        <taxon>Nocardioides</taxon>
    </lineage>
</organism>
<keyword evidence="3" id="KW-1185">Reference proteome</keyword>
<accession>A0ABQ3HNG1</accession>
<dbReference type="Gene3D" id="3.90.1200.10">
    <property type="match status" value="1"/>
</dbReference>
<comment type="caution">
    <text evidence="2">The sequence shown here is derived from an EMBL/GenBank/DDBJ whole genome shotgun (WGS) entry which is preliminary data.</text>
</comment>
<dbReference type="Proteomes" id="UP000597341">
    <property type="component" value="Unassembled WGS sequence"/>
</dbReference>
<dbReference type="Gene3D" id="3.30.200.20">
    <property type="entry name" value="Phosphorylase Kinase, domain 1"/>
    <property type="match status" value="1"/>
</dbReference>
<name>A0ABQ3HNG1_9ACTN</name>
<dbReference type="EMBL" id="BNAD01000008">
    <property type="protein sequence ID" value="GHE18202.1"/>
    <property type="molecule type" value="Genomic_DNA"/>
</dbReference>